<accession>A0A934UKN7</accession>
<keyword evidence="2" id="KW-1185">Reference proteome</keyword>
<evidence type="ECO:0000313" key="1">
    <source>
        <dbReference type="EMBL" id="MBK0370709.1"/>
    </source>
</evidence>
<organism evidence="1 2">
    <name type="scientific">Flavobacterium agrisoli</name>
    <dbReference type="NCBI Taxonomy" id="2793066"/>
    <lineage>
        <taxon>Bacteria</taxon>
        <taxon>Pseudomonadati</taxon>
        <taxon>Bacteroidota</taxon>
        <taxon>Flavobacteriia</taxon>
        <taxon>Flavobacteriales</taxon>
        <taxon>Flavobacteriaceae</taxon>
        <taxon>Flavobacterium</taxon>
    </lineage>
</organism>
<evidence type="ECO:0000313" key="2">
    <source>
        <dbReference type="Proteomes" id="UP000609172"/>
    </source>
</evidence>
<dbReference type="AlphaFoldDB" id="A0A934UKN7"/>
<sequence length="128" mass="15169">MKAVYDLELPYDVAVTTSDNDSFYVVFLFSSAEKAEYFHQHLIFKREINLHVLKEDSGKFTFVFESSNSPQAILIKTNRTLENNPPLNKILDKDYREYSYLTFGYKEKEQLFYDQVNSYPLFLSYSQE</sequence>
<name>A0A934UKN7_9FLAO</name>
<dbReference type="RefSeq" id="WP_200106840.1">
    <property type="nucleotide sequence ID" value="NZ_JAEHFV010000005.1"/>
</dbReference>
<proteinExistence type="predicted"/>
<gene>
    <name evidence="1" type="ORF">I5M07_12810</name>
</gene>
<reference evidence="1" key="1">
    <citation type="submission" date="2020-12" db="EMBL/GenBank/DDBJ databases">
        <title>Bacterial novel species Flavobacterium sp. SE-1-e isolated from soil.</title>
        <authorList>
            <person name="Jung H.-Y."/>
        </authorList>
    </citation>
    <scope>NUCLEOTIDE SEQUENCE</scope>
    <source>
        <strain evidence="1">SE-1-e</strain>
    </source>
</reference>
<comment type="caution">
    <text evidence="1">The sequence shown here is derived from an EMBL/GenBank/DDBJ whole genome shotgun (WGS) entry which is preliminary data.</text>
</comment>
<dbReference type="EMBL" id="JAEHFV010000005">
    <property type="protein sequence ID" value="MBK0370709.1"/>
    <property type="molecule type" value="Genomic_DNA"/>
</dbReference>
<dbReference type="Proteomes" id="UP000609172">
    <property type="component" value="Unassembled WGS sequence"/>
</dbReference>
<protein>
    <submittedName>
        <fullName evidence="1">Uncharacterized protein</fullName>
    </submittedName>
</protein>